<evidence type="ECO:0000313" key="2">
    <source>
        <dbReference type="EMBL" id="KAF8444838.1"/>
    </source>
</evidence>
<dbReference type="AlphaFoldDB" id="A0AAD4GHX9"/>
<keyword evidence="3" id="KW-1185">Reference proteome</keyword>
<evidence type="ECO:0000313" key="3">
    <source>
        <dbReference type="Proteomes" id="UP001194468"/>
    </source>
</evidence>
<reference evidence="2" key="1">
    <citation type="submission" date="2019-10" db="EMBL/GenBank/DDBJ databases">
        <authorList>
            <consortium name="DOE Joint Genome Institute"/>
            <person name="Kuo A."/>
            <person name="Miyauchi S."/>
            <person name="Kiss E."/>
            <person name="Drula E."/>
            <person name="Kohler A."/>
            <person name="Sanchez-Garcia M."/>
            <person name="Andreopoulos B."/>
            <person name="Barry K.W."/>
            <person name="Bonito G."/>
            <person name="Buee M."/>
            <person name="Carver A."/>
            <person name="Chen C."/>
            <person name="Cichocki N."/>
            <person name="Clum A."/>
            <person name="Culley D."/>
            <person name="Crous P.W."/>
            <person name="Fauchery L."/>
            <person name="Girlanda M."/>
            <person name="Hayes R."/>
            <person name="Keri Z."/>
            <person name="LaButti K."/>
            <person name="Lipzen A."/>
            <person name="Lombard V."/>
            <person name="Magnuson J."/>
            <person name="Maillard F."/>
            <person name="Morin E."/>
            <person name="Murat C."/>
            <person name="Nolan M."/>
            <person name="Ohm R."/>
            <person name="Pangilinan J."/>
            <person name="Pereira M."/>
            <person name="Perotto S."/>
            <person name="Peter M."/>
            <person name="Riley R."/>
            <person name="Sitrit Y."/>
            <person name="Stielow B."/>
            <person name="Szollosi G."/>
            <person name="Zifcakova L."/>
            <person name="Stursova M."/>
            <person name="Spatafora J.W."/>
            <person name="Tedersoo L."/>
            <person name="Vaario L.-M."/>
            <person name="Yamada A."/>
            <person name="Yan M."/>
            <person name="Wang P."/>
            <person name="Xu J."/>
            <person name="Bruns T."/>
            <person name="Baldrian P."/>
            <person name="Vilgalys R."/>
            <person name="Henrissat B."/>
            <person name="Grigoriev I.V."/>
            <person name="Hibbett D."/>
            <person name="Nagy L.G."/>
            <person name="Martin F.M."/>
        </authorList>
    </citation>
    <scope>NUCLEOTIDE SEQUENCE</scope>
    <source>
        <strain evidence="2">BED1</strain>
    </source>
</reference>
<dbReference type="EMBL" id="WHUW01000006">
    <property type="protein sequence ID" value="KAF8444838.1"/>
    <property type="molecule type" value="Genomic_DNA"/>
</dbReference>
<sequence>MACPTSWKTRPGRLTGSDFVDMNDRLRLCLRCTAQTPTHTAYMIHNATNGHDPSNPLIALAFGPNNSLGTVTIRSGAPIPMDQYLTKLSPLGSSLTRQFTGSDGQEYRWSWRSTKGHEWTCTNRSQYLVAFYSLKVAGEPDYLGSSGCMLTIDEAYPHLAAEVLASLTIMRHMAAHGL</sequence>
<protein>
    <recommendedName>
        <fullName evidence="1">DUF6593 domain-containing protein</fullName>
    </recommendedName>
</protein>
<dbReference type="Pfam" id="PF20236">
    <property type="entry name" value="DUF6593"/>
    <property type="match status" value="1"/>
</dbReference>
<dbReference type="Proteomes" id="UP001194468">
    <property type="component" value="Unassembled WGS sequence"/>
</dbReference>
<evidence type="ECO:0000259" key="1">
    <source>
        <dbReference type="Pfam" id="PF20236"/>
    </source>
</evidence>
<organism evidence="2 3">
    <name type="scientific">Boletus edulis BED1</name>
    <dbReference type="NCBI Taxonomy" id="1328754"/>
    <lineage>
        <taxon>Eukaryota</taxon>
        <taxon>Fungi</taxon>
        <taxon>Dikarya</taxon>
        <taxon>Basidiomycota</taxon>
        <taxon>Agaricomycotina</taxon>
        <taxon>Agaricomycetes</taxon>
        <taxon>Agaricomycetidae</taxon>
        <taxon>Boletales</taxon>
        <taxon>Boletineae</taxon>
        <taxon>Boletaceae</taxon>
        <taxon>Boletoideae</taxon>
        <taxon>Boletus</taxon>
    </lineage>
</organism>
<dbReference type="InterPro" id="IPR046528">
    <property type="entry name" value="DUF6593"/>
</dbReference>
<accession>A0AAD4GHX9</accession>
<feature type="domain" description="DUF6593" evidence="1">
    <location>
        <begin position="67"/>
        <end position="172"/>
    </location>
</feature>
<reference evidence="2" key="2">
    <citation type="journal article" date="2020" name="Nat. Commun.">
        <title>Large-scale genome sequencing of mycorrhizal fungi provides insights into the early evolution of symbiotic traits.</title>
        <authorList>
            <person name="Miyauchi S."/>
            <person name="Kiss E."/>
            <person name="Kuo A."/>
            <person name="Drula E."/>
            <person name="Kohler A."/>
            <person name="Sanchez-Garcia M."/>
            <person name="Morin E."/>
            <person name="Andreopoulos B."/>
            <person name="Barry K.W."/>
            <person name="Bonito G."/>
            <person name="Buee M."/>
            <person name="Carver A."/>
            <person name="Chen C."/>
            <person name="Cichocki N."/>
            <person name="Clum A."/>
            <person name="Culley D."/>
            <person name="Crous P.W."/>
            <person name="Fauchery L."/>
            <person name="Girlanda M."/>
            <person name="Hayes R.D."/>
            <person name="Keri Z."/>
            <person name="LaButti K."/>
            <person name="Lipzen A."/>
            <person name="Lombard V."/>
            <person name="Magnuson J."/>
            <person name="Maillard F."/>
            <person name="Murat C."/>
            <person name="Nolan M."/>
            <person name="Ohm R.A."/>
            <person name="Pangilinan J."/>
            <person name="Pereira M.F."/>
            <person name="Perotto S."/>
            <person name="Peter M."/>
            <person name="Pfister S."/>
            <person name="Riley R."/>
            <person name="Sitrit Y."/>
            <person name="Stielow J.B."/>
            <person name="Szollosi G."/>
            <person name="Zifcakova L."/>
            <person name="Stursova M."/>
            <person name="Spatafora J.W."/>
            <person name="Tedersoo L."/>
            <person name="Vaario L.M."/>
            <person name="Yamada A."/>
            <person name="Yan M."/>
            <person name="Wang P."/>
            <person name="Xu J."/>
            <person name="Bruns T."/>
            <person name="Baldrian P."/>
            <person name="Vilgalys R."/>
            <person name="Dunand C."/>
            <person name="Henrissat B."/>
            <person name="Grigoriev I.V."/>
            <person name="Hibbett D."/>
            <person name="Nagy L.G."/>
            <person name="Martin F.M."/>
        </authorList>
    </citation>
    <scope>NUCLEOTIDE SEQUENCE</scope>
    <source>
        <strain evidence="2">BED1</strain>
    </source>
</reference>
<proteinExistence type="predicted"/>
<comment type="caution">
    <text evidence="2">The sequence shown here is derived from an EMBL/GenBank/DDBJ whole genome shotgun (WGS) entry which is preliminary data.</text>
</comment>
<name>A0AAD4GHX9_BOLED</name>
<gene>
    <name evidence="2" type="ORF">L210DRAFT_3611097</name>
</gene>